<dbReference type="FunFam" id="1.10.3810.10:FF:000001">
    <property type="entry name" value="Penicillin-binding protein 1A"/>
    <property type="match status" value="1"/>
</dbReference>
<dbReference type="InterPro" id="IPR001264">
    <property type="entry name" value="Glyco_trans_51"/>
</dbReference>
<dbReference type="PANTHER" id="PTHR32282:SF31">
    <property type="entry name" value="PEPTIDOGLYCAN GLYCOSYLTRANSFERASE"/>
    <property type="match status" value="1"/>
</dbReference>
<evidence type="ECO:0000256" key="8">
    <source>
        <dbReference type="ARBA" id="ARBA00022960"/>
    </source>
</evidence>
<protein>
    <submittedName>
        <fullName evidence="18">Penicillin-binding protein, 1A family</fullName>
    </submittedName>
</protein>
<dbReference type="InterPro" id="IPR023346">
    <property type="entry name" value="Lysozyme-like_dom_sf"/>
</dbReference>
<keyword evidence="6" id="KW-0808">Transferase</keyword>
<evidence type="ECO:0000256" key="15">
    <source>
        <dbReference type="SAM" id="Phobius"/>
    </source>
</evidence>
<dbReference type="KEGG" id="glj:GKIL_3132"/>
<dbReference type="InterPro" id="IPR001460">
    <property type="entry name" value="PCN-bd_Tpept"/>
</dbReference>
<keyword evidence="10" id="KW-0511">Multifunctional enzyme</keyword>
<evidence type="ECO:0000256" key="1">
    <source>
        <dbReference type="ARBA" id="ARBA00007090"/>
    </source>
</evidence>
<dbReference type="STRING" id="1183438.GKIL_3132"/>
<dbReference type="Proteomes" id="UP000017396">
    <property type="component" value="Chromosome"/>
</dbReference>
<dbReference type="SUPFAM" id="SSF56601">
    <property type="entry name" value="beta-lactamase/transpeptidase-like"/>
    <property type="match status" value="1"/>
</dbReference>
<keyword evidence="9" id="KW-0573">Peptidoglycan synthesis</keyword>
<keyword evidence="15" id="KW-0472">Membrane</keyword>
<keyword evidence="4" id="KW-0645">Protease</keyword>
<evidence type="ECO:0000313" key="18">
    <source>
        <dbReference type="EMBL" id="AGY59378.1"/>
    </source>
</evidence>
<evidence type="ECO:0000256" key="7">
    <source>
        <dbReference type="ARBA" id="ARBA00022801"/>
    </source>
</evidence>
<feature type="compositionally biased region" description="Polar residues" evidence="14">
    <location>
        <begin position="679"/>
        <end position="688"/>
    </location>
</feature>
<feature type="compositionally biased region" description="Pro residues" evidence="14">
    <location>
        <begin position="689"/>
        <end position="698"/>
    </location>
</feature>
<evidence type="ECO:0000256" key="6">
    <source>
        <dbReference type="ARBA" id="ARBA00022679"/>
    </source>
</evidence>
<dbReference type="SUPFAM" id="SSF53955">
    <property type="entry name" value="Lysozyme-like"/>
    <property type="match status" value="1"/>
</dbReference>
<dbReference type="GO" id="GO:0009002">
    <property type="term" value="F:serine-type D-Ala-D-Ala carboxypeptidase activity"/>
    <property type="evidence" value="ECO:0007669"/>
    <property type="project" value="UniProtKB-EC"/>
</dbReference>
<dbReference type="NCBIfam" id="TIGR02074">
    <property type="entry name" value="PBP_1a_fam"/>
    <property type="match status" value="1"/>
</dbReference>
<dbReference type="GO" id="GO:0009252">
    <property type="term" value="P:peptidoglycan biosynthetic process"/>
    <property type="evidence" value="ECO:0007669"/>
    <property type="project" value="UniProtKB-KW"/>
</dbReference>
<comment type="catalytic activity">
    <reaction evidence="12">
        <text>Preferential cleavage: (Ac)2-L-Lys-D-Ala-|-D-Ala. Also transpeptidation of peptidyl-alanyl moieties that are N-acyl substituents of D-alanine.</text>
        <dbReference type="EC" id="3.4.16.4"/>
    </reaction>
</comment>
<keyword evidence="19" id="KW-1185">Reference proteome</keyword>
<dbReference type="GO" id="GO:0008360">
    <property type="term" value="P:regulation of cell shape"/>
    <property type="evidence" value="ECO:0007669"/>
    <property type="project" value="UniProtKB-KW"/>
</dbReference>
<accession>U5QKJ7</accession>
<evidence type="ECO:0000313" key="19">
    <source>
        <dbReference type="Proteomes" id="UP000017396"/>
    </source>
</evidence>
<keyword evidence="15" id="KW-1133">Transmembrane helix</keyword>
<dbReference type="InterPro" id="IPR050396">
    <property type="entry name" value="Glycosyltr_51/Transpeptidase"/>
</dbReference>
<reference evidence="18 19" key="1">
    <citation type="journal article" date="2013" name="PLoS ONE">
        <title>Cultivation and Complete Genome Sequencing of Gloeobacter kilaueensis sp. nov., from a Lava Cave in Kilauea Caldera, Hawai'i.</title>
        <authorList>
            <person name="Saw J.H."/>
            <person name="Schatz M."/>
            <person name="Brown M.V."/>
            <person name="Kunkel D.D."/>
            <person name="Foster J.S."/>
            <person name="Shick H."/>
            <person name="Christensen S."/>
            <person name="Hou S."/>
            <person name="Wan X."/>
            <person name="Donachie S.P."/>
        </authorList>
    </citation>
    <scope>NUCLEOTIDE SEQUENCE [LARGE SCALE GENOMIC DNA]</scope>
    <source>
        <strain evidence="19">JS</strain>
    </source>
</reference>
<dbReference type="eggNOG" id="COG0744">
    <property type="taxonomic scope" value="Bacteria"/>
</dbReference>
<dbReference type="GO" id="GO:0008658">
    <property type="term" value="F:penicillin binding"/>
    <property type="evidence" value="ECO:0007669"/>
    <property type="project" value="InterPro"/>
</dbReference>
<comment type="catalytic activity">
    <reaction evidence="13">
        <text>[GlcNAc-(1-&gt;4)-Mur2Ac(oyl-L-Ala-gamma-D-Glu-L-Lys-D-Ala-D-Ala)](n)-di-trans,octa-cis-undecaprenyl diphosphate + beta-D-GlcNAc-(1-&gt;4)-Mur2Ac(oyl-L-Ala-gamma-D-Glu-L-Lys-D-Ala-D-Ala)-di-trans,octa-cis-undecaprenyl diphosphate = [GlcNAc-(1-&gt;4)-Mur2Ac(oyl-L-Ala-gamma-D-Glu-L-Lys-D-Ala-D-Ala)](n+1)-di-trans,octa-cis-undecaprenyl diphosphate + di-trans,octa-cis-undecaprenyl diphosphate + H(+)</text>
        <dbReference type="Rhea" id="RHEA:23708"/>
        <dbReference type="Rhea" id="RHEA-COMP:9602"/>
        <dbReference type="Rhea" id="RHEA-COMP:9603"/>
        <dbReference type="ChEBI" id="CHEBI:15378"/>
        <dbReference type="ChEBI" id="CHEBI:58405"/>
        <dbReference type="ChEBI" id="CHEBI:60033"/>
        <dbReference type="ChEBI" id="CHEBI:78435"/>
        <dbReference type="EC" id="2.4.99.28"/>
    </reaction>
</comment>
<dbReference type="GO" id="GO:0008955">
    <property type="term" value="F:peptidoglycan glycosyltransferase activity"/>
    <property type="evidence" value="ECO:0007669"/>
    <property type="project" value="UniProtKB-EC"/>
</dbReference>
<evidence type="ECO:0000256" key="13">
    <source>
        <dbReference type="ARBA" id="ARBA00049902"/>
    </source>
</evidence>
<organism evidence="18 19">
    <name type="scientific">Gloeobacter kilaueensis (strain ATCC BAA-2537 / CCAP 1431/1 / ULC 316 / JS1)</name>
    <dbReference type="NCBI Taxonomy" id="1183438"/>
    <lineage>
        <taxon>Bacteria</taxon>
        <taxon>Bacillati</taxon>
        <taxon>Cyanobacteriota</taxon>
        <taxon>Cyanophyceae</taxon>
        <taxon>Gloeobacterales</taxon>
        <taxon>Gloeobacteraceae</taxon>
        <taxon>Gloeobacter</taxon>
    </lineage>
</organism>
<dbReference type="InterPro" id="IPR036950">
    <property type="entry name" value="PBP_transglycosylase"/>
</dbReference>
<dbReference type="AlphaFoldDB" id="U5QKJ7"/>
<keyword evidence="7" id="KW-0378">Hydrolase</keyword>
<feature type="domain" description="Penicillin-binding protein transpeptidase" evidence="16">
    <location>
        <begin position="336"/>
        <end position="567"/>
    </location>
</feature>
<proteinExistence type="inferred from homology"/>
<dbReference type="GO" id="GO:0071555">
    <property type="term" value="P:cell wall organization"/>
    <property type="evidence" value="ECO:0007669"/>
    <property type="project" value="UniProtKB-KW"/>
</dbReference>
<sequence>MAFPDSSLAGVRSAASAGAFLRSHRRQILLGFLLTLLASLLGLVVALFWDLPSADAVRHYTPENQLLIKAMDGSLLYNSAQGPAKQVTYKQIPDSLIKAIVATEDRRFYDHQGIDWRGIGRAIVRDVQARSLREGGSTITQQLARNLFLNQQRTLWRKLKEIVIAARIEQELSKEEILTLYLNQIYFGSGAYGVADAARTYFSKPIERLSLTESALLAGLPQAPSRYSPLINKSLARKRRDAVLKNMVEVGYLPRPGYEQARKRPVVIRPSERPQLLQAGYFSAYIQSLLPDLLDTQTVPGGLTVETTLDPKMQAAAQRTLTTALASYRARRVSQGALVTLDPASGEIRAMVGGGDFQKSQFNRAVQALRQPGSTFKVFVYTAAIENGIRPEDVYVDRPLRFGRYTVKNYDRRYYGPMTLVDALKESRNTIAVQLFNKVGEAKVVDVARRMGIHSKLQSGAAMALGASDVSLLELTSAYGTLASGGRYSEPVAVRRIVDKDGRLLYSAARQSRPALSPEVTSTMTRMLQQVIENGTGRRADIGRPAAGKTGTTENYRDLLFVGYTPQLVTGVWLGNDDNQPTRGSSGLAAALWGRYMGQALASYPEVDFPDIGDNEPLPASPPQGEEEPAAEPDSNQPDEQPRSDDTDCERDEQGQLVCSNAAGTAAQEPSSPAAAPQNGQNGDNQGSAPPPDNPLPSPELDHEHALPASPAPTDTPQQP</sequence>
<keyword evidence="3" id="KW-0121">Carboxypeptidase</keyword>
<dbReference type="Pfam" id="PF00912">
    <property type="entry name" value="Transgly"/>
    <property type="match status" value="1"/>
</dbReference>
<keyword evidence="8" id="KW-0133">Cell shape</keyword>
<dbReference type="InterPro" id="IPR012338">
    <property type="entry name" value="Beta-lactam/transpept-like"/>
</dbReference>
<dbReference type="HOGENOM" id="CLU_006354_2_7_3"/>
<evidence type="ECO:0000256" key="3">
    <source>
        <dbReference type="ARBA" id="ARBA00022645"/>
    </source>
</evidence>
<dbReference type="Pfam" id="PF00905">
    <property type="entry name" value="Transpeptidase"/>
    <property type="match status" value="1"/>
</dbReference>
<evidence type="ECO:0000256" key="12">
    <source>
        <dbReference type="ARBA" id="ARBA00034000"/>
    </source>
</evidence>
<dbReference type="EMBL" id="CP003587">
    <property type="protein sequence ID" value="AGY59378.1"/>
    <property type="molecule type" value="Genomic_DNA"/>
</dbReference>
<dbReference type="GO" id="GO:0006508">
    <property type="term" value="P:proteolysis"/>
    <property type="evidence" value="ECO:0007669"/>
    <property type="project" value="UniProtKB-KW"/>
</dbReference>
<evidence type="ECO:0000256" key="9">
    <source>
        <dbReference type="ARBA" id="ARBA00022984"/>
    </source>
</evidence>
<evidence type="ECO:0000256" key="10">
    <source>
        <dbReference type="ARBA" id="ARBA00023268"/>
    </source>
</evidence>
<evidence type="ECO:0000256" key="5">
    <source>
        <dbReference type="ARBA" id="ARBA00022676"/>
    </source>
</evidence>
<keyword evidence="5" id="KW-0328">Glycosyltransferase</keyword>
<comment type="similarity">
    <text evidence="1">In the C-terminal section; belongs to the transpeptidase family.</text>
</comment>
<evidence type="ECO:0000259" key="16">
    <source>
        <dbReference type="Pfam" id="PF00905"/>
    </source>
</evidence>
<evidence type="ECO:0000256" key="2">
    <source>
        <dbReference type="ARBA" id="ARBA00007739"/>
    </source>
</evidence>
<dbReference type="OrthoDB" id="9766909at2"/>
<dbReference type="PATRIC" id="fig|1183438.3.peg.3082"/>
<dbReference type="Gene3D" id="3.40.710.10">
    <property type="entry name" value="DD-peptidase/beta-lactamase superfamily"/>
    <property type="match status" value="1"/>
</dbReference>
<evidence type="ECO:0000256" key="4">
    <source>
        <dbReference type="ARBA" id="ARBA00022670"/>
    </source>
</evidence>
<feature type="region of interest" description="Disordered" evidence="14">
    <location>
        <begin position="607"/>
        <end position="720"/>
    </location>
</feature>
<evidence type="ECO:0000259" key="17">
    <source>
        <dbReference type="Pfam" id="PF00912"/>
    </source>
</evidence>
<gene>
    <name evidence="18" type="primary">mrcB</name>
    <name evidence="18" type="ORF">GKIL_3132</name>
</gene>
<dbReference type="PANTHER" id="PTHR32282">
    <property type="entry name" value="BINDING PROTEIN TRANSPEPTIDASE, PUTATIVE-RELATED"/>
    <property type="match status" value="1"/>
</dbReference>
<evidence type="ECO:0000256" key="11">
    <source>
        <dbReference type="ARBA" id="ARBA00023316"/>
    </source>
</evidence>
<evidence type="ECO:0000256" key="14">
    <source>
        <dbReference type="SAM" id="MobiDB-lite"/>
    </source>
</evidence>
<feature type="compositionally biased region" description="Low complexity" evidence="14">
    <location>
        <begin position="666"/>
        <end position="678"/>
    </location>
</feature>
<feature type="transmembrane region" description="Helical" evidence="15">
    <location>
        <begin position="28"/>
        <end position="49"/>
    </location>
</feature>
<comment type="similarity">
    <text evidence="2">In the N-terminal section; belongs to the glycosyltransferase 51 family.</text>
</comment>
<feature type="domain" description="Glycosyl transferase family 51" evidence="17">
    <location>
        <begin position="84"/>
        <end position="247"/>
    </location>
</feature>
<keyword evidence="11" id="KW-0961">Cell wall biogenesis/degradation</keyword>
<dbReference type="Gene3D" id="1.10.3810.10">
    <property type="entry name" value="Biosynthetic peptidoglycan transglycosylase-like"/>
    <property type="match status" value="1"/>
</dbReference>
<dbReference type="RefSeq" id="WP_023174637.1">
    <property type="nucleotide sequence ID" value="NC_022600.1"/>
</dbReference>
<name>U5QKJ7_GLOK1</name>
<dbReference type="GO" id="GO:0030288">
    <property type="term" value="C:outer membrane-bounded periplasmic space"/>
    <property type="evidence" value="ECO:0007669"/>
    <property type="project" value="TreeGrafter"/>
</dbReference>
<keyword evidence="15" id="KW-0812">Transmembrane</keyword>